<proteinExistence type="predicted"/>
<dbReference type="Gramene" id="evm.model.01.2278">
    <property type="protein sequence ID" value="cds.evm.model.01.2278"/>
    <property type="gene ID" value="evm.TU.01.2278"/>
</dbReference>
<reference evidence="1" key="2">
    <citation type="submission" date="2021-03" db="UniProtKB">
        <authorList>
            <consortium name="EnsemblPlants"/>
        </authorList>
    </citation>
    <scope>IDENTIFICATION</scope>
</reference>
<reference evidence="1" key="1">
    <citation type="submission" date="2018-11" db="EMBL/GenBank/DDBJ databases">
        <authorList>
            <person name="Grassa J C."/>
        </authorList>
    </citation>
    <scope>NUCLEOTIDE SEQUENCE [LARGE SCALE GENOMIC DNA]</scope>
</reference>
<evidence type="ECO:0000313" key="1">
    <source>
        <dbReference type="EnsemblPlants" id="cds.evm.model.01.2278"/>
    </source>
</evidence>
<dbReference type="Proteomes" id="UP000596661">
    <property type="component" value="Chromosome 1"/>
</dbReference>
<dbReference type="EMBL" id="UZAU01000067">
    <property type="status" value="NOT_ANNOTATED_CDS"/>
    <property type="molecule type" value="Genomic_DNA"/>
</dbReference>
<protein>
    <submittedName>
        <fullName evidence="1">Uncharacterized protein</fullName>
    </submittedName>
</protein>
<keyword evidence="2" id="KW-1185">Reference proteome</keyword>
<organism evidence="1 2">
    <name type="scientific">Cannabis sativa</name>
    <name type="common">Hemp</name>
    <name type="synonym">Marijuana</name>
    <dbReference type="NCBI Taxonomy" id="3483"/>
    <lineage>
        <taxon>Eukaryota</taxon>
        <taxon>Viridiplantae</taxon>
        <taxon>Streptophyta</taxon>
        <taxon>Embryophyta</taxon>
        <taxon>Tracheophyta</taxon>
        <taxon>Spermatophyta</taxon>
        <taxon>Magnoliopsida</taxon>
        <taxon>eudicotyledons</taxon>
        <taxon>Gunneridae</taxon>
        <taxon>Pentapetalae</taxon>
        <taxon>rosids</taxon>
        <taxon>fabids</taxon>
        <taxon>Rosales</taxon>
        <taxon>Cannabaceae</taxon>
        <taxon>Cannabis</taxon>
    </lineage>
</organism>
<evidence type="ECO:0000313" key="2">
    <source>
        <dbReference type="Proteomes" id="UP000596661"/>
    </source>
</evidence>
<dbReference type="AlphaFoldDB" id="A0A803NKI6"/>
<accession>A0A803NKI6</accession>
<dbReference type="EnsemblPlants" id="evm.model.01.2278">
    <property type="protein sequence ID" value="cds.evm.model.01.2278"/>
    <property type="gene ID" value="evm.TU.01.2278"/>
</dbReference>
<name>A0A803NKI6_CANSA</name>
<sequence>MKMATSREPAGRGSSLRAAWIPKHKPASRDLTFTLLGNLAPTDSVEKGKLPVTFPMLEECPFDRSSIVLLVLNVGGQGDIGPVLNTSGSSRLMAACVDLNGIGIVPHVDNSVLKGGLTLNGIGSGQISCGPLVINDKEVGGSSSPLNELGQYDFLSVGQKALCSTNDNKALCNFFQAQESLLQGLKHFGKLDLDEIRTLGGDIGVKSTSKINIRTTPFKKRKLFKASASLCSRSHKMIQRHSGVIRDFPCDTKEQEQDRTFKIDFEEPSEVCSDFLSRSDDILKNPLIGSLVIEAFGSSSYVHSQTPVEENVLSPPQEP</sequence>